<sequence>MRSDFSLYPVMVFHKDMDKDMVVLLAARASRLENQDSIDTDIVSMLADPKEARANISEVHFLPFNPVDKRTAITYIDSDGNWYRASKRIKRVTGIPYWMILNFCEEKEQIAGKVHAIIDKFAERGLRSLGVAIQEVPEKSKESPGGLWKFYGLLPFFDPPRHDGAETI</sequence>
<gene>
    <name evidence="1" type="ORF">RHMOL_Rhmol06G0180500</name>
</gene>
<reference evidence="1" key="1">
    <citation type="submission" date="2022-02" db="EMBL/GenBank/DDBJ databases">
        <title>Plant Genome Project.</title>
        <authorList>
            <person name="Zhang R.-G."/>
        </authorList>
    </citation>
    <scope>NUCLEOTIDE SEQUENCE</scope>
    <source>
        <strain evidence="1">AT1</strain>
    </source>
</reference>
<evidence type="ECO:0000313" key="1">
    <source>
        <dbReference type="EMBL" id="KAI8551366.1"/>
    </source>
</evidence>
<protein>
    <submittedName>
        <fullName evidence="1">Uncharacterized protein</fullName>
    </submittedName>
</protein>
<proteinExistence type="predicted"/>
<organism evidence="1 2">
    <name type="scientific">Rhododendron molle</name>
    <name type="common">Chinese azalea</name>
    <name type="synonym">Azalea mollis</name>
    <dbReference type="NCBI Taxonomy" id="49168"/>
    <lineage>
        <taxon>Eukaryota</taxon>
        <taxon>Viridiplantae</taxon>
        <taxon>Streptophyta</taxon>
        <taxon>Embryophyta</taxon>
        <taxon>Tracheophyta</taxon>
        <taxon>Spermatophyta</taxon>
        <taxon>Magnoliopsida</taxon>
        <taxon>eudicotyledons</taxon>
        <taxon>Gunneridae</taxon>
        <taxon>Pentapetalae</taxon>
        <taxon>asterids</taxon>
        <taxon>Ericales</taxon>
        <taxon>Ericaceae</taxon>
        <taxon>Ericoideae</taxon>
        <taxon>Rhodoreae</taxon>
        <taxon>Rhododendron</taxon>
    </lineage>
</organism>
<name>A0ACC0NDP6_RHOML</name>
<dbReference type="Proteomes" id="UP001062846">
    <property type="component" value="Chromosome 6"/>
</dbReference>
<evidence type="ECO:0000313" key="2">
    <source>
        <dbReference type="Proteomes" id="UP001062846"/>
    </source>
</evidence>
<dbReference type="EMBL" id="CM046393">
    <property type="protein sequence ID" value="KAI8551366.1"/>
    <property type="molecule type" value="Genomic_DNA"/>
</dbReference>
<keyword evidence="2" id="KW-1185">Reference proteome</keyword>
<comment type="caution">
    <text evidence="1">The sequence shown here is derived from an EMBL/GenBank/DDBJ whole genome shotgun (WGS) entry which is preliminary data.</text>
</comment>
<accession>A0ACC0NDP6</accession>